<gene>
    <name evidence="4" type="ORF">CAP_2303</name>
</gene>
<feature type="compositionally biased region" description="Pro residues" evidence="1">
    <location>
        <begin position="140"/>
        <end position="149"/>
    </location>
</feature>
<feature type="transmembrane region" description="Helical" evidence="2">
    <location>
        <begin position="292"/>
        <end position="312"/>
    </location>
</feature>
<feature type="region of interest" description="Disordered" evidence="1">
    <location>
        <begin position="1"/>
        <end position="20"/>
    </location>
</feature>
<evidence type="ECO:0000259" key="3">
    <source>
        <dbReference type="Pfam" id="PF13453"/>
    </source>
</evidence>
<dbReference type="EMBL" id="ASRX01000018">
    <property type="protein sequence ID" value="EYF06113.1"/>
    <property type="molecule type" value="Genomic_DNA"/>
</dbReference>
<accession>A0A017TA18</accession>
<evidence type="ECO:0000313" key="5">
    <source>
        <dbReference type="Proteomes" id="UP000019678"/>
    </source>
</evidence>
<comment type="caution">
    <text evidence="4">The sequence shown here is derived from an EMBL/GenBank/DDBJ whole genome shotgun (WGS) entry which is preliminary data.</text>
</comment>
<dbReference type="Proteomes" id="UP000019678">
    <property type="component" value="Unassembled WGS sequence"/>
</dbReference>
<organism evidence="4 5">
    <name type="scientific">Chondromyces apiculatus DSM 436</name>
    <dbReference type="NCBI Taxonomy" id="1192034"/>
    <lineage>
        <taxon>Bacteria</taxon>
        <taxon>Pseudomonadati</taxon>
        <taxon>Myxococcota</taxon>
        <taxon>Polyangia</taxon>
        <taxon>Polyangiales</taxon>
        <taxon>Polyangiaceae</taxon>
        <taxon>Chondromyces</taxon>
    </lineage>
</organism>
<dbReference type="RefSeq" id="WP_044240738.1">
    <property type="nucleotide sequence ID" value="NZ_ASRX01000018.1"/>
</dbReference>
<dbReference type="eggNOG" id="ENOG502ZBQY">
    <property type="taxonomic scope" value="Bacteria"/>
</dbReference>
<feature type="transmembrane region" description="Helical" evidence="2">
    <location>
        <begin position="212"/>
        <end position="235"/>
    </location>
</feature>
<keyword evidence="2" id="KW-0812">Transmembrane</keyword>
<feature type="transmembrane region" description="Helical" evidence="2">
    <location>
        <begin position="324"/>
        <end position="344"/>
    </location>
</feature>
<feature type="domain" description="Transcription factor zinc-finger" evidence="3">
    <location>
        <begin position="85"/>
        <end position="126"/>
    </location>
</feature>
<name>A0A017TA18_9BACT</name>
<feature type="region of interest" description="Disordered" evidence="1">
    <location>
        <begin position="134"/>
        <end position="165"/>
    </location>
</feature>
<feature type="transmembrane region" description="Helical" evidence="2">
    <location>
        <begin position="181"/>
        <end position="200"/>
    </location>
</feature>
<keyword evidence="2" id="KW-0472">Membrane</keyword>
<evidence type="ECO:0000313" key="4">
    <source>
        <dbReference type="EMBL" id="EYF06113.1"/>
    </source>
</evidence>
<dbReference type="OrthoDB" id="185917at2"/>
<feature type="transmembrane region" description="Helical" evidence="2">
    <location>
        <begin position="241"/>
        <end position="259"/>
    </location>
</feature>
<feature type="compositionally biased region" description="Acidic residues" evidence="1">
    <location>
        <begin position="154"/>
        <end position="165"/>
    </location>
</feature>
<feature type="transmembrane region" description="Helical" evidence="2">
    <location>
        <begin position="387"/>
        <end position="407"/>
    </location>
</feature>
<feature type="compositionally biased region" description="Basic and acidic residues" evidence="1">
    <location>
        <begin position="9"/>
        <end position="18"/>
    </location>
</feature>
<protein>
    <recommendedName>
        <fullName evidence="3">Transcription factor zinc-finger domain-containing protein</fullName>
    </recommendedName>
</protein>
<feature type="transmembrane region" description="Helical" evidence="2">
    <location>
        <begin position="266"/>
        <end position="286"/>
    </location>
</feature>
<dbReference type="STRING" id="1192034.CAP_2303"/>
<dbReference type="AlphaFoldDB" id="A0A017TA18"/>
<proteinExistence type="predicted"/>
<reference evidence="4 5" key="1">
    <citation type="submission" date="2013-05" db="EMBL/GenBank/DDBJ databases">
        <title>Genome assembly of Chondromyces apiculatus DSM 436.</title>
        <authorList>
            <person name="Sharma G."/>
            <person name="Khatri I."/>
            <person name="Kaur C."/>
            <person name="Mayilraj S."/>
            <person name="Subramanian S."/>
        </authorList>
    </citation>
    <scope>NUCLEOTIDE SEQUENCE [LARGE SCALE GENOMIC DNA]</scope>
    <source>
        <strain evidence="4 5">DSM 436</strain>
    </source>
</reference>
<keyword evidence="5" id="KW-1185">Reference proteome</keyword>
<evidence type="ECO:0000256" key="2">
    <source>
        <dbReference type="SAM" id="Phobius"/>
    </source>
</evidence>
<evidence type="ECO:0000256" key="1">
    <source>
        <dbReference type="SAM" id="MobiDB-lite"/>
    </source>
</evidence>
<sequence>MTPSLLPDGDARPGEDPPRPLPCPRCPGTLLGALDVPPAPRIDACPSCRGIWCTRARLPALLGVAEDHPGLAWYGLTPTRTERACPACATATLDQLSPGEGVTLARCTTCRGVWLEGGALPRLKEALAALAPATLRPRPRTVPPPPPPAGSGDAADDDAEDGDAESGERFAYDVPLVNASALPIALGASLLVGATGLRFLVETFVNMTFHELGHAAVAWFSGRYAVPLPFITFAVTEEQSVVVALALAAFLGAGLVLGLRERRRYLVSLAGGGLLLQASLTLLLPQALVERWITFAGCAGEFVFGALLVVSFYYRLPDRMRWDFWRYVALAVGAAALSCAFLRWHQIAANLALLPLGSALGGAEDPEGDMNKLLGWGWSGRQIARTYLGLGYACLTVIAAHYGVFLARARMLALKKARTTVVAARGTAHGAAERSTG</sequence>
<keyword evidence="2" id="KW-1133">Transmembrane helix</keyword>
<dbReference type="Pfam" id="PF13453">
    <property type="entry name" value="Zn_ribbon_TFIIB"/>
    <property type="match status" value="1"/>
</dbReference>
<dbReference type="InterPro" id="IPR027392">
    <property type="entry name" value="TF_Znf"/>
</dbReference>